<reference evidence="2 3" key="1">
    <citation type="submission" date="2015-10" db="EMBL/GenBank/DDBJ databases">
        <title>Chryseobacterium aquaticum genome.</title>
        <authorList>
            <person name="Newman J.D."/>
            <person name="Ferguson M.B."/>
            <person name="Miller J.R."/>
        </authorList>
    </citation>
    <scope>NUCLEOTIDE SEQUENCE [LARGE SCALE GENOMIC DNA]</scope>
    <source>
        <strain evidence="2 3">KCTC 12483</strain>
    </source>
</reference>
<gene>
    <name evidence="2" type="ORF">AR438_05175</name>
</gene>
<evidence type="ECO:0000256" key="1">
    <source>
        <dbReference type="SAM" id="SignalP"/>
    </source>
</evidence>
<keyword evidence="1" id="KW-0732">Signal</keyword>
<organism evidence="2 3">
    <name type="scientific">Chryseobacterium aquaticum</name>
    <dbReference type="NCBI Taxonomy" id="452084"/>
    <lineage>
        <taxon>Bacteria</taxon>
        <taxon>Pseudomonadati</taxon>
        <taxon>Bacteroidota</taxon>
        <taxon>Flavobacteriia</taxon>
        <taxon>Flavobacteriales</taxon>
        <taxon>Weeksellaceae</taxon>
        <taxon>Chryseobacterium group</taxon>
        <taxon>Chryseobacterium</taxon>
    </lineage>
</organism>
<protein>
    <submittedName>
        <fullName evidence="2">Uncharacterized protein</fullName>
    </submittedName>
</protein>
<dbReference type="EMBL" id="LLYZ01000003">
    <property type="protein sequence ID" value="KQK26641.1"/>
    <property type="molecule type" value="Genomic_DNA"/>
</dbReference>
<proteinExistence type="predicted"/>
<dbReference type="Proteomes" id="UP000051682">
    <property type="component" value="Unassembled WGS sequence"/>
</dbReference>
<dbReference type="RefSeq" id="WP_056012747.1">
    <property type="nucleotide sequence ID" value="NZ_LLYZ01000003.1"/>
</dbReference>
<comment type="caution">
    <text evidence="2">The sequence shown here is derived from an EMBL/GenBank/DDBJ whole genome shotgun (WGS) entry which is preliminary data.</text>
</comment>
<dbReference type="STRING" id="452084.AR438_05175"/>
<evidence type="ECO:0000313" key="2">
    <source>
        <dbReference type="EMBL" id="KQK26641.1"/>
    </source>
</evidence>
<feature type="chain" id="PRO_5006205333" evidence="1">
    <location>
        <begin position="35"/>
        <end position="199"/>
    </location>
</feature>
<evidence type="ECO:0000313" key="3">
    <source>
        <dbReference type="Proteomes" id="UP000051682"/>
    </source>
</evidence>
<keyword evidence="3" id="KW-1185">Reference proteome</keyword>
<accession>A0A0Q3LTJ4</accession>
<feature type="signal peptide" evidence="1">
    <location>
        <begin position="1"/>
        <end position="34"/>
    </location>
</feature>
<dbReference type="OrthoDB" id="9933709at2"/>
<sequence>MKKTEIFMKRRTTFCICCRMLVLFLSVCSSFLFSQIYSDSDAVVYGSENIYIENVPESKTKITDADYTAKATFVKHKNSETASRSLFTKEKKSVHFTGESENAEKITKKVKEKQIENVKKESLRSKVPSSDSILNKSGQKFSACSSQNYPSQTSFLSNASSSLTFAKYKSSSLKYEEAFFLFGRNLCYSYSVRPPPYYS</sequence>
<name>A0A0Q3LTJ4_9FLAO</name>
<dbReference type="AlphaFoldDB" id="A0A0Q3LTJ4"/>